<dbReference type="InterPro" id="IPR017857">
    <property type="entry name" value="Coagulation_fac-like_Gla_dom"/>
</dbReference>
<reference evidence="5" key="3">
    <citation type="submission" date="2025-09" db="UniProtKB">
        <authorList>
            <consortium name="Ensembl"/>
        </authorList>
    </citation>
    <scope>IDENTIFICATION</scope>
</reference>
<dbReference type="Pfam" id="PF00594">
    <property type="entry name" value="Gla"/>
    <property type="match status" value="1"/>
</dbReference>
<keyword evidence="3" id="KW-1133">Transmembrane helix</keyword>
<accession>A0A5F8GVE5</accession>
<gene>
    <name evidence="5" type="primary">PRRG1</name>
</gene>
<evidence type="ECO:0000256" key="1">
    <source>
        <dbReference type="ARBA" id="ARBA00023157"/>
    </source>
</evidence>
<dbReference type="FunCoup" id="A0A5F8GVE5">
    <property type="interactions" value="287"/>
</dbReference>
<organism evidence="5 6">
    <name type="scientific">Monodelphis domestica</name>
    <name type="common">Gray short-tailed opossum</name>
    <dbReference type="NCBI Taxonomy" id="13616"/>
    <lineage>
        <taxon>Eukaryota</taxon>
        <taxon>Metazoa</taxon>
        <taxon>Chordata</taxon>
        <taxon>Craniata</taxon>
        <taxon>Vertebrata</taxon>
        <taxon>Euteleostomi</taxon>
        <taxon>Mammalia</taxon>
        <taxon>Metatheria</taxon>
        <taxon>Didelphimorphia</taxon>
        <taxon>Didelphidae</taxon>
        <taxon>Monodelphis</taxon>
    </lineage>
</organism>
<dbReference type="GO" id="GO:0004252">
    <property type="term" value="F:serine-type endopeptidase activity"/>
    <property type="evidence" value="ECO:0000318"/>
    <property type="project" value="GO_Central"/>
</dbReference>
<keyword evidence="6" id="KW-1185">Reference proteome</keyword>
<dbReference type="Bgee" id="ENSMODG00000042372">
    <property type="expression patterns" value="Expressed in ovary and 21 other cell types or tissues"/>
</dbReference>
<protein>
    <submittedName>
        <fullName evidence="5">Proline rich and Gla domain 1</fullName>
    </submittedName>
</protein>
<evidence type="ECO:0000256" key="3">
    <source>
        <dbReference type="SAM" id="Phobius"/>
    </source>
</evidence>
<evidence type="ECO:0000313" key="6">
    <source>
        <dbReference type="Proteomes" id="UP000002280"/>
    </source>
</evidence>
<dbReference type="PROSITE" id="PS50998">
    <property type="entry name" value="GLA_2"/>
    <property type="match status" value="1"/>
</dbReference>
<dbReference type="PRINTS" id="PR00001">
    <property type="entry name" value="GLABLOOD"/>
</dbReference>
<dbReference type="PANTHER" id="PTHR24278">
    <property type="entry name" value="COAGULATION FACTOR"/>
    <property type="match status" value="1"/>
</dbReference>
<evidence type="ECO:0000256" key="2">
    <source>
        <dbReference type="SAM" id="MobiDB-lite"/>
    </source>
</evidence>
<dbReference type="Proteomes" id="UP000002280">
    <property type="component" value="Chromosome 4"/>
</dbReference>
<dbReference type="PANTHER" id="PTHR24278:SF37">
    <property type="entry name" value="TRANSMEMBRANE GAMMA-CARBOXYGLUTAMIC ACID PROTEIN 1"/>
    <property type="match status" value="1"/>
</dbReference>
<sequence length="312" mass="35525">GLEKKGKSRIHTFSLIVYFFLPPHLLQISEKIPTSARNISPNPSEIVYYKSCQWLVYTRLLFFCFLSWEDLSSNPALGTSCVTLVFLTEEKANSVLKRYPRANGFLEEIKQGNIERECKEEVCNYEEAREAFENDVKTKEFWDTYTKEHQGESSRGNNWYPFYLAFPLIIGLFVILLIIFITWRYLLKKKTRRQTVYMRRGALEATSDGTMTDGRGSLPSHLSITHSPQEEIFDSSGLSPGFLGYVGGRSDSVSTRLSNCDPPPTYEEATGQTNLRRSETEPHLDPPPQYDDIMNSSSANAIAMVPVVTTIK</sequence>
<dbReference type="InterPro" id="IPR000294">
    <property type="entry name" value="GLA_domain"/>
</dbReference>
<dbReference type="GO" id="GO:0006508">
    <property type="term" value="P:proteolysis"/>
    <property type="evidence" value="ECO:0000318"/>
    <property type="project" value="GO_Central"/>
</dbReference>
<keyword evidence="3" id="KW-0472">Membrane</keyword>
<reference evidence="5" key="2">
    <citation type="submission" date="2025-08" db="UniProtKB">
        <authorList>
            <consortium name="Ensembl"/>
        </authorList>
    </citation>
    <scope>IDENTIFICATION</scope>
</reference>
<dbReference type="InParanoid" id="A0A5F8GVE5"/>
<dbReference type="AlphaFoldDB" id="A0A5F8GVE5"/>
<dbReference type="Ensembl" id="ENSMODT00000068602.1">
    <property type="protein sequence ID" value="ENSMODP00000051477.1"/>
    <property type="gene ID" value="ENSMODG00000042372.1"/>
</dbReference>
<dbReference type="InterPro" id="IPR035972">
    <property type="entry name" value="GLA-like_dom_SF"/>
</dbReference>
<dbReference type="PROSITE" id="PS00011">
    <property type="entry name" value="GLA_1"/>
    <property type="match status" value="1"/>
</dbReference>
<dbReference type="InterPro" id="IPR050442">
    <property type="entry name" value="Peptidase_S1_coag_factors"/>
</dbReference>
<keyword evidence="3" id="KW-0812">Transmembrane</keyword>
<feature type="region of interest" description="Disordered" evidence="2">
    <location>
        <begin position="253"/>
        <end position="291"/>
    </location>
</feature>
<feature type="domain" description="Gla" evidence="4">
    <location>
        <begin position="101"/>
        <end position="147"/>
    </location>
</feature>
<keyword evidence="1" id="KW-1015">Disulfide bond</keyword>
<dbReference type="Gene3D" id="4.10.740.10">
    <property type="entry name" value="Coagulation Factor IX"/>
    <property type="match status" value="1"/>
</dbReference>
<proteinExistence type="predicted"/>
<evidence type="ECO:0000313" key="5">
    <source>
        <dbReference type="Ensembl" id="ENSMODP00000051477.1"/>
    </source>
</evidence>
<dbReference type="SMART" id="SM00069">
    <property type="entry name" value="GLA"/>
    <property type="match status" value="1"/>
</dbReference>
<dbReference type="GeneTree" id="ENSGT00940000158538"/>
<feature type="transmembrane region" description="Helical" evidence="3">
    <location>
        <begin position="162"/>
        <end position="183"/>
    </location>
</feature>
<dbReference type="FunFam" id="4.10.740.10:FF:000001">
    <property type="entry name" value="vitamin K-dependent protein S"/>
    <property type="match status" value="1"/>
</dbReference>
<dbReference type="GO" id="GO:0005615">
    <property type="term" value="C:extracellular space"/>
    <property type="evidence" value="ECO:0000318"/>
    <property type="project" value="GO_Central"/>
</dbReference>
<evidence type="ECO:0000259" key="4">
    <source>
        <dbReference type="PROSITE" id="PS50998"/>
    </source>
</evidence>
<dbReference type="GO" id="GO:0007596">
    <property type="term" value="P:blood coagulation"/>
    <property type="evidence" value="ECO:0000318"/>
    <property type="project" value="GO_Central"/>
</dbReference>
<dbReference type="SUPFAM" id="SSF57630">
    <property type="entry name" value="GLA-domain"/>
    <property type="match status" value="1"/>
</dbReference>
<dbReference type="GO" id="GO:0005509">
    <property type="term" value="F:calcium ion binding"/>
    <property type="evidence" value="ECO:0007669"/>
    <property type="project" value="InterPro"/>
</dbReference>
<dbReference type="STRING" id="13616.ENSMODP00000051477"/>
<name>A0A5F8GVE5_MONDO</name>
<reference evidence="5 6" key="1">
    <citation type="journal article" date="2007" name="Nature">
        <title>Genome of the marsupial Monodelphis domestica reveals innovation in non-coding sequences.</title>
        <authorList>
            <person name="Mikkelsen T.S."/>
            <person name="Wakefield M.J."/>
            <person name="Aken B."/>
            <person name="Amemiya C.T."/>
            <person name="Chang J.L."/>
            <person name="Duke S."/>
            <person name="Garber M."/>
            <person name="Gentles A.J."/>
            <person name="Goodstadt L."/>
            <person name="Heger A."/>
            <person name="Jurka J."/>
            <person name="Kamal M."/>
            <person name="Mauceli E."/>
            <person name="Searle S.M."/>
            <person name="Sharpe T."/>
            <person name="Baker M.L."/>
            <person name="Batzer M.A."/>
            <person name="Benos P.V."/>
            <person name="Belov K."/>
            <person name="Clamp M."/>
            <person name="Cook A."/>
            <person name="Cuff J."/>
            <person name="Das R."/>
            <person name="Davidow L."/>
            <person name="Deakin J.E."/>
            <person name="Fazzari M.J."/>
            <person name="Glass J.L."/>
            <person name="Grabherr M."/>
            <person name="Greally J.M."/>
            <person name="Gu W."/>
            <person name="Hore T.A."/>
            <person name="Huttley G.A."/>
            <person name="Kleber M."/>
            <person name="Jirtle R.L."/>
            <person name="Koina E."/>
            <person name="Lee J.T."/>
            <person name="Mahony S."/>
            <person name="Marra M.A."/>
            <person name="Miller R.D."/>
            <person name="Nicholls R.D."/>
            <person name="Oda M."/>
            <person name="Papenfuss A.T."/>
            <person name="Parra Z.E."/>
            <person name="Pollock D.D."/>
            <person name="Ray D.A."/>
            <person name="Schein J.E."/>
            <person name="Speed T.P."/>
            <person name="Thompson K."/>
            <person name="VandeBerg J.L."/>
            <person name="Wade C.M."/>
            <person name="Walker J.A."/>
            <person name="Waters P.D."/>
            <person name="Webber C."/>
            <person name="Weidman J.R."/>
            <person name="Xie X."/>
            <person name="Zody M.C."/>
            <person name="Baldwin J."/>
            <person name="Abdouelleil A."/>
            <person name="Abdulkadir J."/>
            <person name="Abebe A."/>
            <person name="Abera B."/>
            <person name="Abreu J."/>
            <person name="Acer S.C."/>
            <person name="Aftuck L."/>
            <person name="Alexander A."/>
            <person name="An P."/>
            <person name="Anderson E."/>
            <person name="Anderson S."/>
            <person name="Arachi H."/>
            <person name="Azer M."/>
            <person name="Bachantsang P."/>
            <person name="Barry A."/>
            <person name="Bayul T."/>
            <person name="Berlin A."/>
            <person name="Bessette D."/>
            <person name="Bloom T."/>
            <person name="Bloom T."/>
            <person name="Boguslavskiy L."/>
            <person name="Bonnet C."/>
            <person name="Boukhgalter B."/>
            <person name="Bourzgui I."/>
            <person name="Brown A."/>
            <person name="Cahill P."/>
            <person name="Channer S."/>
            <person name="Cheshatsang Y."/>
            <person name="Chuda L."/>
            <person name="Citroen M."/>
            <person name="Collymore A."/>
            <person name="Cooke P."/>
            <person name="Costello M."/>
            <person name="D'Aco K."/>
            <person name="Daza R."/>
            <person name="De Haan G."/>
            <person name="DeGray S."/>
            <person name="DeMaso C."/>
            <person name="Dhargay N."/>
            <person name="Dooley K."/>
            <person name="Dooley E."/>
            <person name="Doricent M."/>
            <person name="Dorje P."/>
            <person name="Dorjee K."/>
            <person name="Dupes A."/>
            <person name="Elong R."/>
            <person name="Falk J."/>
            <person name="Farina A."/>
            <person name="Faro S."/>
            <person name="Ferguson D."/>
            <person name="Fisher S."/>
            <person name="Foley C.D."/>
            <person name="Franke A."/>
            <person name="Friedrich D."/>
            <person name="Gadbois L."/>
            <person name="Gearin G."/>
            <person name="Gearin C.R."/>
            <person name="Giannoukos G."/>
            <person name="Goode T."/>
            <person name="Graham J."/>
            <person name="Grandbois E."/>
            <person name="Grewal S."/>
            <person name="Gyaltsen K."/>
            <person name="Hafez N."/>
            <person name="Hagos B."/>
            <person name="Hall J."/>
            <person name="Henson C."/>
            <person name="Hollinger A."/>
            <person name="Honan T."/>
            <person name="Huard M.D."/>
            <person name="Hughes L."/>
            <person name="Hurhula B."/>
            <person name="Husby M.E."/>
            <person name="Kamat A."/>
            <person name="Kanga B."/>
            <person name="Kashin S."/>
            <person name="Khazanovich D."/>
            <person name="Kisner P."/>
            <person name="Lance K."/>
            <person name="Lara M."/>
            <person name="Lee W."/>
            <person name="Lennon N."/>
            <person name="Letendre F."/>
            <person name="LeVine R."/>
            <person name="Lipovsky A."/>
            <person name="Liu X."/>
            <person name="Liu J."/>
            <person name="Liu S."/>
            <person name="Lokyitsang T."/>
            <person name="Lokyitsang Y."/>
            <person name="Lubonja R."/>
            <person name="Lui A."/>
            <person name="MacDonald P."/>
            <person name="Magnisalis V."/>
            <person name="Maru K."/>
            <person name="Matthews C."/>
            <person name="McCusker W."/>
            <person name="McDonough S."/>
            <person name="Mehta T."/>
            <person name="Meldrim J."/>
            <person name="Meneus L."/>
            <person name="Mihai O."/>
            <person name="Mihalev A."/>
            <person name="Mihova T."/>
            <person name="Mittelman R."/>
            <person name="Mlenga V."/>
            <person name="Montmayeur A."/>
            <person name="Mulrain L."/>
            <person name="Navidi A."/>
            <person name="Naylor J."/>
            <person name="Negash T."/>
            <person name="Nguyen T."/>
            <person name="Nguyen N."/>
            <person name="Nicol R."/>
            <person name="Norbu C."/>
            <person name="Norbu N."/>
            <person name="Novod N."/>
            <person name="O'Neill B."/>
            <person name="Osman S."/>
            <person name="Markiewicz E."/>
            <person name="Oyono O.L."/>
            <person name="Patti C."/>
            <person name="Phunkhang P."/>
            <person name="Pierre F."/>
            <person name="Priest M."/>
            <person name="Raghuraman S."/>
            <person name="Rege F."/>
            <person name="Reyes R."/>
            <person name="Rise C."/>
            <person name="Rogov P."/>
            <person name="Ross K."/>
            <person name="Ryan E."/>
            <person name="Settipalli S."/>
            <person name="Shea T."/>
            <person name="Sherpa N."/>
            <person name="Shi L."/>
            <person name="Shih D."/>
            <person name="Sparrow T."/>
            <person name="Spaulding J."/>
            <person name="Stalker J."/>
            <person name="Stange-Thomann N."/>
            <person name="Stavropoulos S."/>
            <person name="Stone C."/>
            <person name="Strader C."/>
            <person name="Tesfaye S."/>
            <person name="Thomson T."/>
            <person name="Thoulutsang Y."/>
            <person name="Thoulutsang D."/>
            <person name="Topham K."/>
            <person name="Topping I."/>
            <person name="Tsamla T."/>
            <person name="Vassiliev H."/>
            <person name="Vo A."/>
            <person name="Wangchuk T."/>
            <person name="Wangdi T."/>
            <person name="Weiand M."/>
            <person name="Wilkinson J."/>
            <person name="Wilson A."/>
            <person name="Yadav S."/>
            <person name="Young G."/>
            <person name="Yu Q."/>
            <person name="Zembek L."/>
            <person name="Zhong D."/>
            <person name="Zimmer A."/>
            <person name="Zwirko Z."/>
            <person name="Jaffe D.B."/>
            <person name="Alvarez P."/>
            <person name="Brockman W."/>
            <person name="Butler J."/>
            <person name="Chin C."/>
            <person name="Gnerre S."/>
            <person name="MacCallum I."/>
            <person name="Graves J.A."/>
            <person name="Ponting C.P."/>
            <person name="Breen M."/>
            <person name="Samollow P.B."/>
            <person name="Lander E.S."/>
            <person name="Lindblad-Toh K."/>
        </authorList>
    </citation>
    <scope>NUCLEOTIDE SEQUENCE [LARGE SCALE GENOMIC DNA]</scope>
</reference>